<dbReference type="eggNOG" id="ENOG502Z7IU">
    <property type="taxonomic scope" value="Bacteria"/>
</dbReference>
<keyword evidence="2" id="KW-1185">Reference proteome</keyword>
<protein>
    <recommendedName>
        <fullName evidence="3">TIGR02677 family protein</fullName>
    </recommendedName>
</protein>
<dbReference type="NCBIfam" id="TIGR02677">
    <property type="entry name" value="TIGR02677 family protein"/>
    <property type="match status" value="1"/>
</dbReference>
<evidence type="ECO:0000313" key="1">
    <source>
        <dbReference type="EMBL" id="ADU26808.1"/>
    </source>
</evidence>
<accession>E6U5P9</accession>
<evidence type="ECO:0008006" key="3">
    <source>
        <dbReference type="Google" id="ProtNLM"/>
    </source>
</evidence>
<proteinExistence type="predicted"/>
<dbReference type="KEGG" id="eha:Ethha_1264"/>
<dbReference type="STRING" id="663278.Ethha_1264"/>
<dbReference type="HOGENOM" id="CLU_031541_1_0_9"/>
<dbReference type="Proteomes" id="UP000001551">
    <property type="component" value="Chromosome"/>
</dbReference>
<dbReference type="Pfam" id="PF09660">
    <property type="entry name" value="DUF2397"/>
    <property type="match status" value="1"/>
</dbReference>
<sequence length="499" mass="58215">MPVNAVSMDNIPETSYLNTDNTAHYRAIMRVFYDESEKTHYQLDKETVLEKLHQIPAFADYTMEQLLPHLNQLVIWKNLTPIQDPSRANTIAEYKNNQFRYLMSGAAVEVERMTIRLEALVLESASLSIYLFPRIQNALMEMESLQAAPLKDVDEWWQNLQEDFKRLNQNYQDYLRDFYSSKAEHMMRSAEFIAHKEHVVKYLRDFVQELQSRGGKIEKVLFEIPDTLINTILDKIVKSELDKPRPSSERPPNFKVQIKENIRGKWRSLYEWFVSEAGRLSESQYVLETTNEVIRKIIQNANFIIQMQNNGVSRKEDYKKFLRLFAECENLKEAHKLFAHVFGVASVRHFTINSARDTDNINSSIYEEAPCVYLLDTRSRQYKPRIDKSGFSSKSLEKAALRQKLLEEQERTKRLALQYIRNGKLDFSTITDTLEPSTRQIFLNWVVLANNASDRHAITEYGQKFHLLRQPGSCVLHCTDGNLTMPAYVLVFEGRDANG</sequence>
<name>E6U5P9_ETHHY</name>
<gene>
    <name evidence="1" type="ordered locus">Ethha_1264</name>
</gene>
<dbReference type="RefSeq" id="WP_013485164.1">
    <property type="nucleotide sequence ID" value="NC_014828.1"/>
</dbReference>
<dbReference type="AlphaFoldDB" id="E6U5P9"/>
<dbReference type="EMBL" id="CP002400">
    <property type="protein sequence ID" value="ADU26808.1"/>
    <property type="molecule type" value="Genomic_DNA"/>
</dbReference>
<evidence type="ECO:0000313" key="2">
    <source>
        <dbReference type="Proteomes" id="UP000001551"/>
    </source>
</evidence>
<dbReference type="InterPro" id="IPR013493">
    <property type="entry name" value="CHP02677"/>
</dbReference>
<organism evidence="1 2">
    <name type="scientific">Ethanoligenens harbinense (strain DSM 18485 / JCM 12961 / CGMCC 1.5033 / YUAN-3)</name>
    <dbReference type="NCBI Taxonomy" id="663278"/>
    <lineage>
        <taxon>Bacteria</taxon>
        <taxon>Bacillati</taxon>
        <taxon>Bacillota</taxon>
        <taxon>Clostridia</taxon>
        <taxon>Eubacteriales</taxon>
        <taxon>Oscillospiraceae</taxon>
        <taxon>Ethanoligenens</taxon>
    </lineage>
</organism>
<reference evidence="1 2" key="1">
    <citation type="submission" date="2010-12" db="EMBL/GenBank/DDBJ databases">
        <title>Complete sequence of Ethanoligenens harbinense YUAN-3.</title>
        <authorList>
            <person name="Lucas S."/>
            <person name="Copeland A."/>
            <person name="Lapidus A."/>
            <person name="Cheng J.-F."/>
            <person name="Bruce D."/>
            <person name="Goodwin L."/>
            <person name="Pitluck S."/>
            <person name="Chertkov O."/>
            <person name="Misra M."/>
            <person name="Detter J.C."/>
            <person name="Han C."/>
            <person name="Tapia R."/>
            <person name="Land M."/>
            <person name="Hauser L."/>
            <person name="Jeffries C."/>
            <person name="Kyrpides N."/>
            <person name="Ivanova N."/>
            <person name="Mikhailova N."/>
            <person name="Wang A."/>
            <person name="Mouttaki H."/>
            <person name="He Z."/>
            <person name="Zhou J."/>
            <person name="Hemme C.L."/>
            <person name="Woyke T."/>
        </authorList>
    </citation>
    <scope>NUCLEOTIDE SEQUENCE [LARGE SCALE GENOMIC DNA]</scope>
    <source>
        <strain evidence="2">DSM 18485 / JCM 12961 / CGMCC 1.5033 / YUAN-3</strain>
    </source>
</reference>